<evidence type="ECO:0000313" key="3">
    <source>
        <dbReference type="Proteomes" id="UP000248764"/>
    </source>
</evidence>
<dbReference type="Pfam" id="PF00144">
    <property type="entry name" value="Beta-lactamase"/>
    <property type="match status" value="1"/>
</dbReference>
<evidence type="ECO:0000259" key="1">
    <source>
        <dbReference type="Pfam" id="PF00144"/>
    </source>
</evidence>
<dbReference type="InterPro" id="IPR001466">
    <property type="entry name" value="Beta-lactam-related"/>
</dbReference>
<dbReference type="Gene3D" id="3.40.710.10">
    <property type="entry name" value="DD-peptidase/beta-lactamase superfamily"/>
    <property type="match status" value="1"/>
</dbReference>
<reference evidence="2 3" key="1">
    <citation type="submission" date="2018-01" db="EMBL/GenBank/DDBJ databases">
        <title>Draft genome sequence of Jiangella sp. GTF31.</title>
        <authorList>
            <person name="Sahin N."/>
            <person name="Ay H."/>
            <person name="Saygin H."/>
        </authorList>
    </citation>
    <scope>NUCLEOTIDE SEQUENCE [LARGE SCALE GENOMIC DNA]</scope>
    <source>
        <strain evidence="2 3">GTF31</strain>
    </source>
</reference>
<dbReference type="AlphaFoldDB" id="A0A2W2CEB5"/>
<organism evidence="2 3">
    <name type="scientific">Jiangella anatolica</name>
    <dbReference type="NCBI Taxonomy" id="2670374"/>
    <lineage>
        <taxon>Bacteria</taxon>
        <taxon>Bacillati</taxon>
        <taxon>Actinomycetota</taxon>
        <taxon>Actinomycetes</taxon>
        <taxon>Jiangellales</taxon>
        <taxon>Jiangellaceae</taxon>
        <taxon>Jiangella</taxon>
    </lineage>
</organism>
<dbReference type="SUPFAM" id="SSF56601">
    <property type="entry name" value="beta-lactamase/transpeptidase-like"/>
    <property type="match status" value="1"/>
</dbReference>
<comment type="caution">
    <text evidence="2">The sequence shown here is derived from an EMBL/GenBank/DDBJ whole genome shotgun (WGS) entry which is preliminary data.</text>
</comment>
<keyword evidence="3" id="KW-1185">Reference proteome</keyword>
<accession>A0A2W2CEB5</accession>
<protein>
    <recommendedName>
        <fullName evidence="1">Beta-lactamase-related domain-containing protein</fullName>
    </recommendedName>
</protein>
<proteinExistence type="predicted"/>
<dbReference type="PANTHER" id="PTHR43283">
    <property type="entry name" value="BETA-LACTAMASE-RELATED"/>
    <property type="match status" value="1"/>
</dbReference>
<dbReference type="InterPro" id="IPR012338">
    <property type="entry name" value="Beta-lactam/transpept-like"/>
</dbReference>
<sequence length="473" mass="49998">MAGTQMSGEGDGVMQEDPGTRAALSDLCTAFGIVGAQIALLTPDGPESYTFGAARSDPHMAMTPTTGIQIGSTSKLYTAILMMQLVDAGLVDLDRPVATYLPGVELGIWTDTPAAELITPRMLMSMSSGLDNGRYVDTGDERDAVEKAVGLVAMSALTFAPGTFWAYTNASTNVSGLIVERLTGLPWDRAVQELLLDPAGLGRTTADPRRQIVGPTAVGHMVTDAGAEVIDHRGLGRGFGPTGSTITSTAEDLLGLAALFLGDGVAWTGRRILSPEAAGLMQSPQVAVTNATVADSWGLGPWIRQWDGRRVLGHPGMVRGGGSQVHWVPESGSALAIVCNVPAQIHPFSEAVLDFLLPERLGIRKPRARAPIGTTVDNPADYAGEYVRDAVRMRVDADGGRLRVSVSSTHEAGIGAVAKVEEFGLLPLGDDLFRFVTSDGTELGPWDRAFVRDPAGKVSHLLDPFFAARRTDR</sequence>
<dbReference type="Proteomes" id="UP000248764">
    <property type="component" value="Unassembled WGS sequence"/>
</dbReference>
<gene>
    <name evidence="2" type="ORF">C1I92_00190</name>
</gene>
<evidence type="ECO:0000313" key="2">
    <source>
        <dbReference type="EMBL" id="PZF86637.1"/>
    </source>
</evidence>
<name>A0A2W2CEB5_9ACTN</name>
<dbReference type="EMBL" id="POTW01000001">
    <property type="protein sequence ID" value="PZF86637.1"/>
    <property type="molecule type" value="Genomic_DNA"/>
</dbReference>
<dbReference type="InterPro" id="IPR050789">
    <property type="entry name" value="Diverse_Enzym_Activities"/>
</dbReference>
<feature type="domain" description="Beta-lactamase-related" evidence="1">
    <location>
        <begin position="32"/>
        <end position="342"/>
    </location>
</feature>